<accession>H1FVK9</accession>
<accession>B6BIG8</accession>
<protein>
    <submittedName>
        <fullName evidence="1">Uncharacterized protein</fullName>
    </submittedName>
</protein>
<reference evidence="1 2" key="1">
    <citation type="journal article" date="2012" name="Proc. Natl. Acad. Sci. U.S.A.">
        <title>Genome and physiology of a model Epsilonproteobacterium responsible for sulfide detoxification in marine oxygen depletion zones.</title>
        <authorList>
            <person name="Grote J."/>
            <person name="Schott T."/>
            <person name="Bruckner C.G."/>
            <person name="Glockner F.O."/>
            <person name="Jost G."/>
            <person name="Teeling H."/>
            <person name="Labrenz M."/>
            <person name="Jurgens K."/>
        </authorList>
    </citation>
    <scope>NUCLEOTIDE SEQUENCE [LARGE SCALE GENOMIC DNA]</scope>
    <source>
        <strain evidence="1 2">GD1</strain>
    </source>
</reference>
<dbReference type="HOGENOM" id="CLU_067822_0_0_7"/>
<dbReference type="AlphaFoldDB" id="B6BIG8"/>
<dbReference type="EMBL" id="AFRZ01000001">
    <property type="protein sequence ID" value="EHP30322.1"/>
    <property type="molecule type" value="Genomic_DNA"/>
</dbReference>
<gene>
    <name evidence="1" type="ORF">SMGD1_1799</name>
</gene>
<evidence type="ECO:0000313" key="1">
    <source>
        <dbReference type="EMBL" id="EHP30322.1"/>
    </source>
</evidence>
<evidence type="ECO:0000313" key="2">
    <source>
        <dbReference type="Proteomes" id="UP000006431"/>
    </source>
</evidence>
<dbReference type="PATRIC" id="fig|929558.5.peg.1794"/>
<organism evidence="1 2">
    <name type="scientific">Sulfurimonas gotlandica (strain DSM 19862 / JCM 16533 / GD1)</name>
    <dbReference type="NCBI Taxonomy" id="929558"/>
    <lineage>
        <taxon>Bacteria</taxon>
        <taxon>Pseudomonadati</taxon>
        <taxon>Campylobacterota</taxon>
        <taxon>Epsilonproteobacteria</taxon>
        <taxon>Campylobacterales</taxon>
        <taxon>Sulfurimonadaceae</taxon>
        <taxon>Sulfurimonas</taxon>
    </lineage>
</organism>
<dbReference type="eggNOG" id="ENOG5032JUG">
    <property type="taxonomic scope" value="Bacteria"/>
</dbReference>
<dbReference type="Proteomes" id="UP000006431">
    <property type="component" value="Unassembled WGS sequence"/>
</dbReference>
<keyword evidence="2" id="KW-1185">Reference proteome</keyword>
<proteinExistence type="predicted"/>
<name>B6BIG8_SULGG</name>
<sequence length="340" mass="39179">MIGKLFEALYHKVFVNIVVQRSKSIVYVEECNKKGMINSDSESFSTTELSNKMHEYINSFISESPFHYISVLDTSDAQGALPTCSSRDMSIFHDLTSSKYICHQNQWAYYTSKADLDVIQHNYAKIGVDFIFSPFVILSNFFKDKINTNLALYILLEDNYITICVFDNSRLLFGEHLDMEHGDDHEDMLIDETGEDDMDLDLDGSIDLDDIDAMNDIEGLDDFGDIEDLDTIDEIDEFAESEEEDDKEEFRDEEDEPSVENIRGFNEDYQRFSLIQSSINRFYKDSKYESKFVESVYIADAVGVSGDLKRYLEEEMFLSVFVRQLDLGAEVCEIAKAELK</sequence>
<dbReference type="OrthoDB" id="5361769at2"/>
<dbReference type="STRING" id="929558.SMGD1_1799"/>
<comment type="caution">
    <text evidence="1">The sequence shown here is derived from an EMBL/GenBank/DDBJ whole genome shotgun (WGS) entry which is preliminary data.</text>
</comment>
<dbReference type="RefSeq" id="WP_008335592.1">
    <property type="nucleotide sequence ID" value="NZ_AFRZ01000001.1"/>
</dbReference>